<dbReference type="EMBL" id="JAAIUW010000001">
    <property type="protein sequence ID" value="KAF7844299.1"/>
    <property type="molecule type" value="Genomic_DNA"/>
</dbReference>
<dbReference type="Proteomes" id="UP000634136">
    <property type="component" value="Unassembled WGS sequence"/>
</dbReference>
<evidence type="ECO:0000313" key="2">
    <source>
        <dbReference type="EMBL" id="KAF7844299.1"/>
    </source>
</evidence>
<evidence type="ECO:0000256" key="1">
    <source>
        <dbReference type="SAM" id="MobiDB-lite"/>
    </source>
</evidence>
<name>A0A834XFH3_9FABA</name>
<feature type="region of interest" description="Disordered" evidence="1">
    <location>
        <begin position="34"/>
        <end position="61"/>
    </location>
</feature>
<reference evidence="2" key="1">
    <citation type="submission" date="2020-09" db="EMBL/GenBank/DDBJ databases">
        <title>Genome-Enabled Discovery of Anthraquinone Biosynthesis in Senna tora.</title>
        <authorList>
            <person name="Kang S.-H."/>
            <person name="Pandey R.P."/>
            <person name="Lee C.-M."/>
            <person name="Sim J.-S."/>
            <person name="Jeong J.-T."/>
            <person name="Choi B.-S."/>
            <person name="Jung M."/>
            <person name="Ginzburg D."/>
            <person name="Zhao K."/>
            <person name="Won S.Y."/>
            <person name="Oh T.-J."/>
            <person name="Yu Y."/>
            <person name="Kim N.-H."/>
            <person name="Lee O.R."/>
            <person name="Lee T.-H."/>
            <person name="Bashyal P."/>
            <person name="Kim T.-S."/>
            <person name="Lee W.-H."/>
            <person name="Kawkins C."/>
            <person name="Kim C.-K."/>
            <person name="Kim J.S."/>
            <person name="Ahn B.O."/>
            <person name="Rhee S.Y."/>
            <person name="Sohng J.K."/>
        </authorList>
    </citation>
    <scope>NUCLEOTIDE SEQUENCE</scope>
    <source>
        <tissue evidence="2">Leaf</tissue>
    </source>
</reference>
<keyword evidence="3" id="KW-1185">Reference proteome</keyword>
<gene>
    <name evidence="2" type="ORF">G2W53_001204</name>
</gene>
<organism evidence="2 3">
    <name type="scientific">Senna tora</name>
    <dbReference type="NCBI Taxonomy" id="362788"/>
    <lineage>
        <taxon>Eukaryota</taxon>
        <taxon>Viridiplantae</taxon>
        <taxon>Streptophyta</taxon>
        <taxon>Embryophyta</taxon>
        <taxon>Tracheophyta</taxon>
        <taxon>Spermatophyta</taxon>
        <taxon>Magnoliopsida</taxon>
        <taxon>eudicotyledons</taxon>
        <taxon>Gunneridae</taxon>
        <taxon>Pentapetalae</taxon>
        <taxon>rosids</taxon>
        <taxon>fabids</taxon>
        <taxon>Fabales</taxon>
        <taxon>Fabaceae</taxon>
        <taxon>Caesalpinioideae</taxon>
        <taxon>Cassia clade</taxon>
        <taxon>Senna</taxon>
    </lineage>
</organism>
<protein>
    <submittedName>
        <fullName evidence="2">Uncharacterized protein</fullName>
    </submittedName>
</protein>
<evidence type="ECO:0000313" key="3">
    <source>
        <dbReference type="Proteomes" id="UP000634136"/>
    </source>
</evidence>
<accession>A0A834XFH3</accession>
<sequence length="61" mass="7078">MAEWETKSYLRECQMLICGFELKLPLEMRKGQTVYQNKEKGKVSHGQEGNEKKNKGRKCSA</sequence>
<comment type="caution">
    <text evidence="2">The sequence shown here is derived from an EMBL/GenBank/DDBJ whole genome shotgun (WGS) entry which is preliminary data.</text>
</comment>
<proteinExistence type="predicted"/>
<dbReference type="AlphaFoldDB" id="A0A834XFH3"/>